<proteinExistence type="predicted"/>
<evidence type="ECO:0000313" key="2">
    <source>
        <dbReference type="EMBL" id="KAG0246604.1"/>
    </source>
</evidence>
<keyword evidence="3" id="KW-1185">Reference proteome</keyword>
<organism evidence="2 3">
    <name type="scientific">Mortierella polycephala</name>
    <dbReference type="NCBI Taxonomy" id="41804"/>
    <lineage>
        <taxon>Eukaryota</taxon>
        <taxon>Fungi</taxon>
        <taxon>Fungi incertae sedis</taxon>
        <taxon>Mucoromycota</taxon>
        <taxon>Mortierellomycotina</taxon>
        <taxon>Mortierellomycetes</taxon>
        <taxon>Mortierellales</taxon>
        <taxon>Mortierellaceae</taxon>
        <taxon>Mortierella</taxon>
    </lineage>
</organism>
<name>A0A9P6PKL0_9FUNG</name>
<sequence>MRYVAIADQIPGKTDVDKMLELISKLPVSLANKLRDKLHGINTLYELVSLAGRLSQSHESWTLFAPLQRTSAPSRHPPQHQRQDYSHSRAVAATPVQDDMKLGDELQHLVDVCLVRDLIGDGNVPHAESVDVFLLSASAFVRLRPERQLRWGFKNRARSMS</sequence>
<gene>
    <name evidence="2" type="ORF">BG011_002384</name>
</gene>
<dbReference type="Proteomes" id="UP000726737">
    <property type="component" value="Unassembled WGS sequence"/>
</dbReference>
<dbReference type="AlphaFoldDB" id="A0A9P6PKL0"/>
<evidence type="ECO:0000313" key="3">
    <source>
        <dbReference type="Proteomes" id="UP000726737"/>
    </source>
</evidence>
<evidence type="ECO:0000256" key="1">
    <source>
        <dbReference type="SAM" id="MobiDB-lite"/>
    </source>
</evidence>
<dbReference type="EMBL" id="JAAAJA010001750">
    <property type="protein sequence ID" value="KAG0246604.1"/>
    <property type="molecule type" value="Genomic_DNA"/>
</dbReference>
<feature type="region of interest" description="Disordered" evidence="1">
    <location>
        <begin position="69"/>
        <end position="88"/>
    </location>
</feature>
<reference evidence="2" key="1">
    <citation type="journal article" date="2020" name="Fungal Divers.">
        <title>Resolving the Mortierellaceae phylogeny through synthesis of multi-gene phylogenetics and phylogenomics.</title>
        <authorList>
            <person name="Vandepol N."/>
            <person name="Liber J."/>
            <person name="Desiro A."/>
            <person name="Na H."/>
            <person name="Kennedy M."/>
            <person name="Barry K."/>
            <person name="Grigoriev I.V."/>
            <person name="Miller A.N."/>
            <person name="O'Donnell K."/>
            <person name="Stajich J.E."/>
            <person name="Bonito G."/>
        </authorList>
    </citation>
    <scope>NUCLEOTIDE SEQUENCE</scope>
    <source>
        <strain evidence="2">KOD948</strain>
    </source>
</reference>
<comment type="caution">
    <text evidence="2">The sequence shown here is derived from an EMBL/GenBank/DDBJ whole genome shotgun (WGS) entry which is preliminary data.</text>
</comment>
<protein>
    <submittedName>
        <fullName evidence="2">Uncharacterized protein</fullName>
    </submittedName>
</protein>
<accession>A0A9P6PKL0</accession>